<evidence type="ECO:0000256" key="5">
    <source>
        <dbReference type="ARBA" id="ARBA00022840"/>
    </source>
</evidence>
<dbReference type="Gene3D" id="3.40.50.620">
    <property type="entry name" value="HUPs"/>
    <property type="match status" value="1"/>
</dbReference>
<feature type="short sequence motif" description="'KMSKS' region" evidence="8">
    <location>
        <begin position="239"/>
        <end position="243"/>
    </location>
</feature>
<dbReference type="PANTHER" id="PTHR43311:SF2">
    <property type="entry name" value="GLUTAMATE--TRNA LIGASE, MITOCHONDRIAL-RELATED"/>
    <property type="match status" value="1"/>
</dbReference>
<evidence type="ECO:0000259" key="9">
    <source>
        <dbReference type="Pfam" id="PF00749"/>
    </source>
</evidence>
<dbReference type="NCBIfam" id="TIGR00464">
    <property type="entry name" value="gltX_bact"/>
    <property type="match status" value="1"/>
</dbReference>
<feature type="domain" description="Glutamyl/glutaminyl-tRNA synthetase class Ib catalytic" evidence="9">
    <location>
        <begin position="3"/>
        <end position="305"/>
    </location>
</feature>
<dbReference type="GO" id="GO:0006424">
    <property type="term" value="P:glutamyl-tRNA aminoacylation"/>
    <property type="evidence" value="ECO:0007669"/>
    <property type="project" value="UniProtKB-UniRule"/>
</dbReference>
<dbReference type="EC" id="6.1.1.17" evidence="8"/>
<evidence type="ECO:0000256" key="4">
    <source>
        <dbReference type="ARBA" id="ARBA00022741"/>
    </source>
</evidence>
<evidence type="ECO:0000313" key="11">
    <source>
        <dbReference type="Proteomes" id="UP000613255"/>
    </source>
</evidence>
<keyword evidence="3 8" id="KW-0436">Ligase</keyword>
<dbReference type="HAMAP" id="MF_00022">
    <property type="entry name" value="Glu_tRNA_synth_type1"/>
    <property type="match status" value="1"/>
</dbReference>
<keyword evidence="11" id="KW-1185">Reference proteome</keyword>
<gene>
    <name evidence="8" type="primary">gltX</name>
    <name evidence="10" type="ORF">JAO82_01765</name>
</gene>
<comment type="similarity">
    <text evidence="1 8">Belongs to the class-I aminoacyl-tRNA synthetase family. Glutamate--tRNA ligase type 1 subfamily.</text>
</comment>
<dbReference type="AlphaFoldDB" id="A0A934HPI5"/>
<organism evidence="10 11">
    <name type="scientific">Pontibaca salina</name>
    <dbReference type="NCBI Taxonomy" id="2795731"/>
    <lineage>
        <taxon>Bacteria</taxon>
        <taxon>Pseudomonadati</taxon>
        <taxon>Pseudomonadota</taxon>
        <taxon>Alphaproteobacteria</taxon>
        <taxon>Rhodobacterales</taxon>
        <taxon>Roseobacteraceae</taxon>
        <taxon>Pontibaca</taxon>
    </lineage>
</organism>
<keyword evidence="7 8" id="KW-0030">Aminoacyl-tRNA synthetase</keyword>
<dbReference type="PANTHER" id="PTHR43311">
    <property type="entry name" value="GLUTAMATE--TRNA LIGASE"/>
    <property type="match status" value="1"/>
</dbReference>
<dbReference type="GO" id="GO:0005737">
    <property type="term" value="C:cytoplasm"/>
    <property type="evidence" value="ECO:0007669"/>
    <property type="project" value="UniProtKB-SubCell"/>
</dbReference>
<dbReference type="SUPFAM" id="SSF52374">
    <property type="entry name" value="Nucleotidylyl transferase"/>
    <property type="match status" value="1"/>
</dbReference>
<dbReference type="GO" id="GO:0000049">
    <property type="term" value="F:tRNA binding"/>
    <property type="evidence" value="ECO:0007669"/>
    <property type="project" value="InterPro"/>
</dbReference>
<dbReference type="PROSITE" id="PS00178">
    <property type="entry name" value="AA_TRNA_LIGASE_I"/>
    <property type="match status" value="1"/>
</dbReference>
<sequence length="441" mass="49233">MTTTRFAPSPTGYIHVGNLRTALMNFLIARKAGGTFILRIDDTDPERSKEEYVDAIKEDLEWLGLHWDRVERQSQRLDRYHEAADQLRDMGRFYEAFETPTELDLKRKKQLNMGRPPVYDRAALDLSEAEREALRAERGDGVWRFKLDHQRIEWTDGILGDVSIDASSVSDPVLIRGDGQFLYTLASVVDDAEMNVTDVVRGSDHVTNTATQIQIMQALGVTPPRFAHHSLLTGPQGESLSKRLGTLALRDLREQGVQPMALLSLLARLGSSDPVELRHDMADLIEGFDIARFSSASTRFDVKDLFPLTARYLHGLDLDAVRAEVAAAGVPDDQAAPFWAMARDNITTLQDLAGWWALCRDGVEPLVADEDREFIAQAMALLPPPPYGPESWADWTTAVKTATGRKGKGLFMPLRKALTGQERGPEMATLMPLLQVVRGRD</sequence>
<name>A0A934HPI5_9RHOB</name>
<comment type="subunit">
    <text evidence="8">Monomer.</text>
</comment>
<dbReference type="InterPro" id="IPR014729">
    <property type="entry name" value="Rossmann-like_a/b/a_fold"/>
</dbReference>
<dbReference type="InterPro" id="IPR049940">
    <property type="entry name" value="GluQ/Sye"/>
</dbReference>
<dbReference type="SUPFAM" id="SSF48163">
    <property type="entry name" value="An anticodon-binding domain of class I aminoacyl-tRNA synthetases"/>
    <property type="match status" value="1"/>
</dbReference>
<keyword evidence="6 8" id="KW-0648">Protein biosynthesis</keyword>
<keyword evidence="4 8" id="KW-0547">Nucleotide-binding</keyword>
<evidence type="ECO:0000313" key="10">
    <source>
        <dbReference type="EMBL" id="MBI6628596.1"/>
    </source>
</evidence>
<dbReference type="RefSeq" id="WP_198684609.1">
    <property type="nucleotide sequence ID" value="NZ_JAEIJD010000001.1"/>
</dbReference>
<dbReference type="InterPro" id="IPR033910">
    <property type="entry name" value="GluRS_core"/>
</dbReference>
<dbReference type="InterPro" id="IPR020751">
    <property type="entry name" value="aa-tRNA-synth_I_codon-bd_sub2"/>
</dbReference>
<comment type="catalytic activity">
    <reaction evidence="8">
        <text>tRNA(Glu) + L-glutamate + ATP = L-glutamyl-tRNA(Glu) + AMP + diphosphate</text>
        <dbReference type="Rhea" id="RHEA:23540"/>
        <dbReference type="Rhea" id="RHEA-COMP:9663"/>
        <dbReference type="Rhea" id="RHEA-COMP:9680"/>
        <dbReference type="ChEBI" id="CHEBI:29985"/>
        <dbReference type="ChEBI" id="CHEBI:30616"/>
        <dbReference type="ChEBI" id="CHEBI:33019"/>
        <dbReference type="ChEBI" id="CHEBI:78442"/>
        <dbReference type="ChEBI" id="CHEBI:78520"/>
        <dbReference type="ChEBI" id="CHEBI:456215"/>
        <dbReference type="EC" id="6.1.1.17"/>
    </reaction>
</comment>
<reference evidence="10" key="1">
    <citation type="submission" date="2020-12" db="EMBL/GenBank/DDBJ databases">
        <title>Pontibaca salina gen. nov., sp. nov., isolated from marine sediment.</title>
        <authorList>
            <person name="Bo J."/>
            <person name="Wang S."/>
            <person name="Song X."/>
            <person name="Du Z."/>
        </authorList>
    </citation>
    <scope>NUCLEOTIDE SEQUENCE</scope>
    <source>
        <strain evidence="10">S1109L</strain>
    </source>
</reference>
<keyword evidence="5 8" id="KW-0067">ATP-binding</keyword>
<evidence type="ECO:0000256" key="8">
    <source>
        <dbReference type="HAMAP-Rule" id="MF_00022"/>
    </source>
</evidence>
<comment type="caution">
    <text evidence="8">Lacks conserved residue(s) required for the propagation of feature annotation.</text>
</comment>
<dbReference type="EMBL" id="JAEIJD010000001">
    <property type="protein sequence ID" value="MBI6628596.1"/>
    <property type="molecule type" value="Genomic_DNA"/>
</dbReference>
<dbReference type="InterPro" id="IPR000924">
    <property type="entry name" value="Glu/Gln-tRNA-synth"/>
</dbReference>
<evidence type="ECO:0000256" key="6">
    <source>
        <dbReference type="ARBA" id="ARBA00022917"/>
    </source>
</evidence>
<evidence type="ECO:0000256" key="1">
    <source>
        <dbReference type="ARBA" id="ARBA00007894"/>
    </source>
</evidence>
<keyword evidence="2 8" id="KW-0963">Cytoplasm</keyword>
<dbReference type="Pfam" id="PF00749">
    <property type="entry name" value="tRNA-synt_1c"/>
    <property type="match status" value="1"/>
</dbReference>
<evidence type="ECO:0000256" key="7">
    <source>
        <dbReference type="ARBA" id="ARBA00023146"/>
    </source>
</evidence>
<dbReference type="InterPro" id="IPR008925">
    <property type="entry name" value="aa_tRNA-synth_I_cd-bd_sf"/>
</dbReference>
<dbReference type="Proteomes" id="UP000613255">
    <property type="component" value="Unassembled WGS sequence"/>
</dbReference>
<comment type="function">
    <text evidence="8">Catalyzes the attachment of glutamate to tRNA(Glu) in a two-step reaction: glutamate is first activated by ATP to form Glu-AMP and then transferred to the acceptor end of tRNA(Glu).</text>
</comment>
<dbReference type="InterPro" id="IPR001412">
    <property type="entry name" value="aa-tRNA-synth_I_CS"/>
</dbReference>
<evidence type="ECO:0000256" key="3">
    <source>
        <dbReference type="ARBA" id="ARBA00022598"/>
    </source>
</evidence>
<dbReference type="PRINTS" id="PR00987">
    <property type="entry name" value="TRNASYNTHGLU"/>
</dbReference>
<accession>A0A934HPI5</accession>
<dbReference type="InterPro" id="IPR004527">
    <property type="entry name" value="Glu-tRNA-ligase_bac/mito"/>
</dbReference>
<evidence type="ECO:0000256" key="2">
    <source>
        <dbReference type="ARBA" id="ARBA00022490"/>
    </source>
</evidence>
<feature type="short sequence motif" description="'HIGH' region" evidence="8">
    <location>
        <begin position="8"/>
        <end position="18"/>
    </location>
</feature>
<dbReference type="GO" id="GO:0004818">
    <property type="term" value="F:glutamate-tRNA ligase activity"/>
    <property type="evidence" value="ECO:0007669"/>
    <property type="project" value="UniProtKB-UniRule"/>
</dbReference>
<dbReference type="Gene3D" id="1.10.10.350">
    <property type="match status" value="1"/>
</dbReference>
<dbReference type="InterPro" id="IPR020058">
    <property type="entry name" value="Glu/Gln-tRNA-synth_Ib_cat-dom"/>
</dbReference>
<dbReference type="GO" id="GO:0008270">
    <property type="term" value="F:zinc ion binding"/>
    <property type="evidence" value="ECO:0007669"/>
    <property type="project" value="InterPro"/>
</dbReference>
<feature type="binding site" evidence="8">
    <location>
        <position position="242"/>
    </location>
    <ligand>
        <name>ATP</name>
        <dbReference type="ChEBI" id="CHEBI:30616"/>
    </ligand>
</feature>
<protein>
    <recommendedName>
        <fullName evidence="8">Glutamate--tRNA ligase</fullName>
        <ecNumber evidence="8">6.1.1.17</ecNumber>
    </recommendedName>
    <alternativeName>
        <fullName evidence="8">Glutamyl-tRNA synthetase</fullName>
        <shortName evidence="8">GluRS</shortName>
    </alternativeName>
</protein>
<comment type="subcellular location">
    <subcellularLocation>
        <location evidence="8">Cytoplasm</location>
    </subcellularLocation>
</comment>
<proteinExistence type="inferred from homology"/>
<comment type="caution">
    <text evidence="10">The sequence shown here is derived from an EMBL/GenBank/DDBJ whole genome shotgun (WGS) entry which is preliminary data.</text>
</comment>
<dbReference type="CDD" id="cd00808">
    <property type="entry name" value="GluRS_core"/>
    <property type="match status" value="1"/>
</dbReference>
<dbReference type="GO" id="GO:0005524">
    <property type="term" value="F:ATP binding"/>
    <property type="evidence" value="ECO:0007669"/>
    <property type="project" value="UniProtKB-UniRule"/>
</dbReference>